<proteinExistence type="predicted"/>
<dbReference type="GO" id="GO:0009245">
    <property type="term" value="P:lipid A biosynthetic process"/>
    <property type="evidence" value="ECO:0007669"/>
    <property type="project" value="UniProtKB-KW"/>
</dbReference>
<accession>A0A2H0DVG5</accession>
<dbReference type="GO" id="GO:0103117">
    <property type="term" value="F:UDP-3-O-acyl-N-acetylglucosamine deacetylase activity"/>
    <property type="evidence" value="ECO:0007669"/>
    <property type="project" value="UniProtKB-EC"/>
</dbReference>
<evidence type="ECO:0000256" key="9">
    <source>
        <dbReference type="ARBA" id="ARBA00022833"/>
    </source>
</evidence>
<keyword evidence="7" id="KW-0479">Metal-binding</keyword>
<organism evidence="12 13">
    <name type="scientific">Candidatus Collierbacteria bacterium CG22_combo_CG10-13_8_21_14_all_43_12</name>
    <dbReference type="NCBI Taxonomy" id="1974537"/>
    <lineage>
        <taxon>Bacteria</taxon>
        <taxon>Candidatus Collieribacteriota</taxon>
    </lineage>
</organism>
<comment type="caution">
    <text evidence="12">The sequence shown here is derived from an EMBL/GenBank/DDBJ whole genome shotgun (WGS) entry which is preliminary data.</text>
</comment>
<evidence type="ECO:0000256" key="2">
    <source>
        <dbReference type="ARBA" id="ARBA00002923"/>
    </source>
</evidence>
<dbReference type="InterPro" id="IPR015870">
    <property type="entry name" value="UDP-acyl_N-AcGlcN_deAcase_N"/>
</dbReference>
<dbReference type="PANTHER" id="PTHR33694">
    <property type="entry name" value="UDP-3-O-ACYL-N-ACETYLGLUCOSAMINE DEACETYLASE 1, MITOCHONDRIAL-RELATED"/>
    <property type="match status" value="1"/>
</dbReference>
<dbReference type="Proteomes" id="UP000231136">
    <property type="component" value="Unassembled WGS sequence"/>
</dbReference>
<evidence type="ECO:0000313" key="13">
    <source>
        <dbReference type="Proteomes" id="UP000231136"/>
    </source>
</evidence>
<evidence type="ECO:0000256" key="6">
    <source>
        <dbReference type="ARBA" id="ARBA00022556"/>
    </source>
</evidence>
<dbReference type="EMBL" id="PCTR01000022">
    <property type="protein sequence ID" value="PIP86157.1"/>
    <property type="molecule type" value="Genomic_DNA"/>
</dbReference>
<protein>
    <recommendedName>
        <fullName evidence="4">UDP-3-O-acyl-N-acetylglucosamine deacetylase</fullName>
        <ecNumber evidence="4">3.5.1.108</ecNumber>
    </recommendedName>
</protein>
<dbReference type="EC" id="3.5.1.108" evidence="4"/>
<keyword evidence="5" id="KW-0444">Lipid biosynthesis</keyword>
<evidence type="ECO:0000256" key="5">
    <source>
        <dbReference type="ARBA" id="ARBA00022516"/>
    </source>
</evidence>
<keyword evidence="8" id="KW-0378">Hydrolase</keyword>
<name>A0A2H0DVG5_9BACT</name>
<sequence>MKLKLKQAEDRQRTIKNKFTFKGFSLFSGEDVKMVCEPAPEDSGIVFCYKDVCIPAVAEYVKLMDVHTTALTKDGVDILTIEHLMASIWGLGVDNLKITLSDNVVPAQDGSAEAFTKAILKAGIIEQNKFREIIEVMEPFTVLQPEFENRYAKFEHSNKLIIEGTAPFPAPINEHTVRFEESPESFAKDISFARTFLRSPIDLKDLSKWNGIRSVFKALPEDPKKSPIITFTENEFLTPLKSEDEPARHKMLDLIGDLALIGYRIQSKLVINEPGHKFTHLIANEIRNALNI</sequence>
<gene>
    <name evidence="12" type="ORF">COW83_00435</name>
</gene>
<keyword evidence="6" id="KW-0441">Lipid A biosynthesis</keyword>
<evidence type="ECO:0000256" key="4">
    <source>
        <dbReference type="ARBA" id="ARBA00012745"/>
    </source>
</evidence>
<evidence type="ECO:0000256" key="7">
    <source>
        <dbReference type="ARBA" id="ARBA00022723"/>
    </source>
</evidence>
<dbReference type="InterPro" id="IPR011334">
    <property type="entry name" value="UDP-acyl_GlcNac_deAcase_C"/>
</dbReference>
<keyword evidence="10" id="KW-0443">Lipid metabolism</keyword>
<comment type="catalytic activity">
    <reaction evidence="11">
        <text>a UDP-3-O-[(3R)-3-hydroxyacyl]-N-acetyl-alpha-D-glucosamine + H2O = a UDP-3-O-[(3R)-3-hydroxyacyl]-alpha-D-glucosamine + acetate</text>
        <dbReference type="Rhea" id="RHEA:67816"/>
        <dbReference type="ChEBI" id="CHEBI:15377"/>
        <dbReference type="ChEBI" id="CHEBI:30089"/>
        <dbReference type="ChEBI" id="CHEBI:137740"/>
        <dbReference type="ChEBI" id="CHEBI:173225"/>
        <dbReference type="EC" id="3.5.1.108"/>
    </reaction>
</comment>
<dbReference type="PANTHER" id="PTHR33694:SF1">
    <property type="entry name" value="UDP-3-O-ACYL-N-ACETYLGLUCOSAMINE DEACETYLASE 1, MITOCHONDRIAL-RELATED"/>
    <property type="match status" value="1"/>
</dbReference>
<dbReference type="Pfam" id="PF03331">
    <property type="entry name" value="LpxC"/>
    <property type="match status" value="1"/>
</dbReference>
<evidence type="ECO:0000313" key="12">
    <source>
        <dbReference type="EMBL" id="PIP86157.1"/>
    </source>
</evidence>
<dbReference type="Gene3D" id="3.30.230.20">
    <property type="entry name" value="lpxc deacetylase, domain 1"/>
    <property type="match status" value="1"/>
</dbReference>
<dbReference type="InterPro" id="IPR020568">
    <property type="entry name" value="Ribosomal_Su5_D2-typ_SF"/>
</dbReference>
<evidence type="ECO:0000256" key="10">
    <source>
        <dbReference type="ARBA" id="ARBA00023098"/>
    </source>
</evidence>
<comment type="cofactor">
    <cofactor evidence="1">
        <name>Zn(2+)</name>
        <dbReference type="ChEBI" id="CHEBI:29105"/>
    </cofactor>
</comment>
<evidence type="ECO:0000256" key="1">
    <source>
        <dbReference type="ARBA" id="ARBA00001947"/>
    </source>
</evidence>
<evidence type="ECO:0000256" key="11">
    <source>
        <dbReference type="ARBA" id="ARBA00024535"/>
    </source>
</evidence>
<dbReference type="AlphaFoldDB" id="A0A2H0DVG5"/>
<dbReference type="SUPFAM" id="SSF54211">
    <property type="entry name" value="Ribosomal protein S5 domain 2-like"/>
    <property type="match status" value="2"/>
</dbReference>
<dbReference type="GO" id="GO:0046872">
    <property type="term" value="F:metal ion binding"/>
    <property type="evidence" value="ECO:0007669"/>
    <property type="project" value="UniProtKB-KW"/>
</dbReference>
<dbReference type="Gene3D" id="3.30.1700.10">
    <property type="entry name" value="lpxc deacetylase, domain 2"/>
    <property type="match status" value="1"/>
</dbReference>
<dbReference type="InterPro" id="IPR004463">
    <property type="entry name" value="UDP-acyl_GlcNac_deAcase"/>
</dbReference>
<evidence type="ECO:0000256" key="3">
    <source>
        <dbReference type="ARBA" id="ARBA00005002"/>
    </source>
</evidence>
<evidence type="ECO:0000256" key="8">
    <source>
        <dbReference type="ARBA" id="ARBA00022801"/>
    </source>
</evidence>
<reference evidence="12 13" key="1">
    <citation type="submission" date="2017-09" db="EMBL/GenBank/DDBJ databases">
        <title>Depth-based differentiation of microbial function through sediment-hosted aquifers and enrichment of novel symbionts in the deep terrestrial subsurface.</title>
        <authorList>
            <person name="Probst A.J."/>
            <person name="Ladd B."/>
            <person name="Jarett J.K."/>
            <person name="Geller-Mcgrath D.E."/>
            <person name="Sieber C.M."/>
            <person name="Emerson J.B."/>
            <person name="Anantharaman K."/>
            <person name="Thomas B.C."/>
            <person name="Malmstrom R."/>
            <person name="Stieglmeier M."/>
            <person name="Klingl A."/>
            <person name="Woyke T."/>
            <person name="Ryan C.M."/>
            <person name="Banfield J.F."/>
        </authorList>
    </citation>
    <scope>NUCLEOTIDE SEQUENCE [LARGE SCALE GENOMIC DNA]</scope>
    <source>
        <strain evidence="12">CG22_combo_CG10-13_8_21_14_all_43_12</strain>
    </source>
</reference>
<keyword evidence="9" id="KW-0862">Zinc</keyword>
<dbReference type="GO" id="GO:0016020">
    <property type="term" value="C:membrane"/>
    <property type="evidence" value="ECO:0007669"/>
    <property type="project" value="GOC"/>
</dbReference>
<dbReference type="UniPathway" id="UPA00359">
    <property type="reaction ID" value="UER00478"/>
</dbReference>
<comment type="pathway">
    <text evidence="3">Glycolipid biosynthesis; lipid IV(A) biosynthesis; lipid IV(A) from (3R)-3-hydroxytetradecanoyl-[acyl-carrier-protein] and UDP-N-acetyl-alpha-D-glucosamine: step 2/6.</text>
</comment>
<comment type="function">
    <text evidence="2">Catalyzes the hydrolysis of UDP-3-O-myristoyl-N-acetylglucosamine to form UDP-3-O-myristoylglucosamine and acetate, the committed step in lipid A biosynthesis.</text>
</comment>